<dbReference type="PROSITE" id="PS50011">
    <property type="entry name" value="PROTEIN_KINASE_DOM"/>
    <property type="match status" value="1"/>
</dbReference>
<protein>
    <recommendedName>
        <fullName evidence="3">Protein kinase domain-containing protein</fullName>
    </recommendedName>
</protein>
<feature type="region of interest" description="Disordered" evidence="1">
    <location>
        <begin position="403"/>
        <end position="430"/>
    </location>
</feature>
<dbReference type="Gene3D" id="1.10.510.10">
    <property type="entry name" value="Transferase(Phosphotransferase) domain 1"/>
    <property type="match status" value="1"/>
</dbReference>
<dbReference type="Pfam" id="PF00069">
    <property type="entry name" value="Pkinase"/>
    <property type="match status" value="1"/>
</dbReference>
<feature type="transmembrane region" description="Helical" evidence="2">
    <location>
        <begin position="1006"/>
        <end position="1025"/>
    </location>
</feature>
<evidence type="ECO:0000256" key="1">
    <source>
        <dbReference type="SAM" id="MobiDB-lite"/>
    </source>
</evidence>
<dbReference type="RefSeq" id="WP_380226233.1">
    <property type="nucleotide sequence ID" value="NZ_JBHSOF010000018.1"/>
</dbReference>
<dbReference type="Gene3D" id="3.30.200.20">
    <property type="entry name" value="Phosphorylase Kinase, domain 1"/>
    <property type="match status" value="1"/>
</dbReference>
<dbReference type="SUPFAM" id="SSF56112">
    <property type="entry name" value="Protein kinase-like (PK-like)"/>
    <property type="match status" value="1"/>
</dbReference>
<feature type="transmembrane region" description="Helical" evidence="2">
    <location>
        <begin position="745"/>
        <end position="765"/>
    </location>
</feature>
<gene>
    <name evidence="4" type="ORF">ACFP3U_16265</name>
</gene>
<feature type="transmembrane region" description="Helical" evidence="2">
    <location>
        <begin position="1045"/>
        <end position="1066"/>
    </location>
</feature>
<evidence type="ECO:0000313" key="4">
    <source>
        <dbReference type="EMBL" id="MFC5664535.1"/>
    </source>
</evidence>
<keyword evidence="2" id="KW-1133">Transmembrane helix</keyword>
<name>A0ABW0X467_9ACTN</name>
<keyword evidence="2" id="KW-0472">Membrane</keyword>
<feature type="compositionally biased region" description="Low complexity" evidence="1">
    <location>
        <begin position="96"/>
        <end position="106"/>
    </location>
</feature>
<keyword evidence="5" id="KW-1185">Reference proteome</keyword>
<organism evidence="4 5">
    <name type="scientific">Kitasatospora misakiensis</name>
    <dbReference type="NCBI Taxonomy" id="67330"/>
    <lineage>
        <taxon>Bacteria</taxon>
        <taxon>Bacillati</taxon>
        <taxon>Actinomycetota</taxon>
        <taxon>Actinomycetes</taxon>
        <taxon>Kitasatosporales</taxon>
        <taxon>Streptomycetaceae</taxon>
        <taxon>Kitasatospora</taxon>
    </lineage>
</organism>
<feature type="compositionally biased region" description="Pro residues" evidence="1">
    <location>
        <begin position="410"/>
        <end position="423"/>
    </location>
</feature>
<dbReference type="InterPro" id="IPR011009">
    <property type="entry name" value="Kinase-like_dom_sf"/>
</dbReference>
<proteinExistence type="predicted"/>
<dbReference type="Proteomes" id="UP001595975">
    <property type="component" value="Unassembled WGS sequence"/>
</dbReference>
<comment type="caution">
    <text evidence="4">The sequence shown here is derived from an EMBL/GenBank/DDBJ whole genome shotgun (WGS) entry which is preliminary data.</text>
</comment>
<feature type="compositionally biased region" description="Pro residues" evidence="1">
    <location>
        <begin position="1"/>
        <end position="11"/>
    </location>
</feature>
<evidence type="ECO:0000256" key="2">
    <source>
        <dbReference type="SAM" id="Phobius"/>
    </source>
</evidence>
<dbReference type="PANTHER" id="PTHR48125">
    <property type="entry name" value="LP07818P1"/>
    <property type="match status" value="1"/>
</dbReference>
<evidence type="ECO:0000313" key="5">
    <source>
        <dbReference type="Proteomes" id="UP001595975"/>
    </source>
</evidence>
<reference evidence="5" key="1">
    <citation type="journal article" date="2019" name="Int. J. Syst. Evol. Microbiol.">
        <title>The Global Catalogue of Microorganisms (GCM) 10K type strain sequencing project: providing services to taxonomists for standard genome sequencing and annotation.</title>
        <authorList>
            <consortium name="The Broad Institute Genomics Platform"/>
            <consortium name="The Broad Institute Genome Sequencing Center for Infectious Disease"/>
            <person name="Wu L."/>
            <person name="Ma J."/>
        </authorList>
    </citation>
    <scope>NUCLEOTIDE SEQUENCE [LARGE SCALE GENOMIC DNA]</scope>
    <source>
        <strain evidence="5">CGMCC 4.1437</strain>
    </source>
</reference>
<dbReference type="SMART" id="SM00220">
    <property type="entry name" value="S_TKc"/>
    <property type="match status" value="1"/>
</dbReference>
<sequence>MADTPPEPSPPTRKQGRGPAKGQGQNQNPAKGQGQGQNRARPPKPDPKQDGTPAESPRTRVQRAPKSGANGTPAPADTTSPRTRVQKPAPGPTPTPASTGATVPGPRTRVQGPDTPSPDPTAGFPTALTDRYHPQGRVGSGSEGTVWRVRRTDGGGDAAVKVGNPGVRADTELLAHLAGDPAFRRHVPEILDHGQVEHAGVLCDWMAMEYLPVTLAEHVAGLRARRRLDRPGETDRIIRELVDLLAFWQTTIVRNPVDFKPANILVRKGGRNGGSATEFVVADFGGVAKLTASRRFSADMQVTVAYMAPEQLAGHNHQAGPWWALGTILYEVFSGESRYRRADGELVSDEALQFRLVIDDEVDLAAVADERHRLLLQGLFTKDPADRWTAPQVRAWLNGESPEVVRSRAVPPPPEPTPPPGPTHRPIAFRGEDFHDPAALAGAMLKRSADAAAWLVSGGARRLRDWLRDEVKDTVLDLHYLKEVERGTSGEKSAAASRAVLALGAAFTPDAVPHVRDRRVDAAGLAELARSAEPADQPDVLTFVDELVTAGLPALAARFHCGHPACPERACARLLGLTELTAVLNTVEREARTLGGRGGGNGDGRLTAAERKAARRWVLLLTLQPDGQRRAVVRRLSALPGPLGGLPAPVHATVTVVADGAGAVAARVRGGGRERFRRSWSDLRRRALAADPATADGRGVLAAAAVLQVRSVRAGGARTGRNRGAWKADLRAWWSGARSSLPRRAVAGVLLFLSLAITLWAGAVWRISVDAGVGAEVAPGGAFDGPLRTAGEAAARGTAGQLGAALVAAAAVVAFPARIGRRMLFLAVAASFTIGYLHLGPPMTVLKPPQPVIDRVVMFEGGLASWSGIGAAAAVVLALLLNGRSVRWLLTPAHEAAQRAVGDRRRLSARRRARTGAAGADRRWRAGSAGYRDRLVFWLGGTVALTLLLWASVEVRIAVVDRDHHPTPESWGTGQVGAAYQADYLLLLAFLTFLAASAVPRAARRLLVGFALGTVALGAWPPPLGPLEALRIPVLAPMFRSLADPWGHAAFWAALLVMLPLACYLATWTSRRIGDQ</sequence>
<dbReference type="EMBL" id="JBHSOF010000018">
    <property type="protein sequence ID" value="MFC5664535.1"/>
    <property type="molecule type" value="Genomic_DNA"/>
</dbReference>
<evidence type="ECO:0000259" key="3">
    <source>
        <dbReference type="PROSITE" id="PS50011"/>
    </source>
</evidence>
<feature type="transmembrane region" description="Helical" evidence="2">
    <location>
        <begin position="979"/>
        <end position="999"/>
    </location>
</feature>
<feature type="transmembrane region" description="Helical" evidence="2">
    <location>
        <begin position="863"/>
        <end position="881"/>
    </location>
</feature>
<dbReference type="PANTHER" id="PTHR48125:SF12">
    <property type="entry name" value="AT HOOK TRANSCRIPTION FACTOR FAMILY-RELATED"/>
    <property type="match status" value="1"/>
</dbReference>
<feature type="domain" description="Protein kinase" evidence="3">
    <location>
        <begin position="132"/>
        <end position="397"/>
    </location>
</feature>
<feature type="transmembrane region" description="Helical" evidence="2">
    <location>
        <begin position="824"/>
        <end position="843"/>
    </location>
</feature>
<keyword evidence="2" id="KW-0812">Transmembrane</keyword>
<accession>A0ABW0X467</accession>
<feature type="region of interest" description="Disordered" evidence="1">
    <location>
        <begin position="1"/>
        <end position="143"/>
    </location>
</feature>
<feature type="transmembrane region" description="Helical" evidence="2">
    <location>
        <begin position="935"/>
        <end position="959"/>
    </location>
</feature>
<dbReference type="InterPro" id="IPR000719">
    <property type="entry name" value="Prot_kinase_dom"/>
</dbReference>